<name>A0A166QJ88_9AGAM</name>
<feature type="transmembrane region" description="Helical" evidence="1">
    <location>
        <begin position="50"/>
        <end position="72"/>
    </location>
</feature>
<dbReference type="AlphaFoldDB" id="A0A166QJ88"/>
<sequence>MENTSTHEKERPLCMCNMAYYVDGDTGAVTGRYSKKNLCVPERRVSTSYFPLHFLCCVFMLVTFCCAENTLLRVTTHMRCSIRDTQGRAGFLICGVASRHIPCSPDNLTYLFLNPGG</sequence>
<dbReference type="EMBL" id="KV417510">
    <property type="protein sequence ID" value="KZP27217.1"/>
    <property type="molecule type" value="Genomic_DNA"/>
</dbReference>
<keyword evidence="1" id="KW-0472">Membrane</keyword>
<keyword evidence="3" id="KW-1185">Reference proteome</keyword>
<organism evidence="2 3">
    <name type="scientific">Athelia psychrophila</name>
    <dbReference type="NCBI Taxonomy" id="1759441"/>
    <lineage>
        <taxon>Eukaryota</taxon>
        <taxon>Fungi</taxon>
        <taxon>Dikarya</taxon>
        <taxon>Basidiomycota</taxon>
        <taxon>Agaricomycotina</taxon>
        <taxon>Agaricomycetes</taxon>
        <taxon>Agaricomycetidae</taxon>
        <taxon>Atheliales</taxon>
        <taxon>Atheliaceae</taxon>
        <taxon>Athelia</taxon>
    </lineage>
</organism>
<proteinExistence type="predicted"/>
<evidence type="ECO:0000256" key="1">
    <source>
        <dbReference type="SAM" id="Phobius"/>
    </source>
</evidence>
<evidence type="ECO:0000313" key="3">
    <source>
        <dbReference type="Proteomes" id="UP000076532"/>
    </source>
</evidence>
<reference evidence="2 3" key="1">
    <citation type="journal article" date="2016" name="Mol. Biol. Evol.">
        <title>Comparative Genomics of Early-Diverging Mushroom-Forming Fungi Provides Insights into the Origins of Lignocellulose Decay Capabilities.</title>
        <authorList>
            <person name="Nagy L.G."/>
            <person name="Riley R."/>
            <person name="Tritt A."/>
            <person name="Adam C."/>
            <person name="Daum C."/>
            <person name="Floudas D."/>
            <person name="Sun H."/>
            <person name="Yadav J.S."/>
            <person name="Pangilinan J."/>
            <person name="Larsson K.H."/>
            <person name="Matsuura K."/>
            <person name="Barry K."/>
            <person name="Labutti K."/>
            <person name="Kuo R."/>
            <person name="Ohm R.A."/>
            <person name="Bhattacharya S.S."/>
            <person name="Shirouzu T."/>
            <person name="Yoshinaga Y."/>
            <person name="Martin F.M."/>
            <person name="Grigoriev I.V."/>
            <person name="Hibbett D.S."/>
        </authorList>
    </citation>
    <scope>NUCLEOTIDE SEQUENCE [LARGE SCALE GENOMIC DNA]</scope>
    <source>
        <strain evidence="2 3">CBS 109695</strain>
    </source>
</reference>
<dbReference type="Proteomes" id="UP000076532">
    <property type="component" value="Unassembled WGS sequence"/>
</dbReference>
<gene>
    <name evidence="2" type="ORF">FIBSPDRAFT_321831</name>
</gene>
<keyword evidence="1" id="KW-1133">Transmembrane helix</keyword>
<protein>
    <submittedName>
        <fullName evidence="2">Uncharacterized protein</fullName>
    </submittedName>
</protein>
<keyword evidence="1" id="KW-0812">Transmembrane</keyword>
<evidence type="ECO:0000313" key="2">
    <source>
        <dbReference type="EMBL" id="KZP27217.1"/>
    </source>
</evidence>
<accession>A0A166QJ88</accession>
<dbReference type="OrthoDB" id="412018at2759"/>